<reference evidence="4" key="1">
    <citation type="journal article" date="2023" name="Insect Mol. Biol.">
        <title>Genome sequencing provides insights into the evolution of gene families encoding plant cell wall-degrading enzymes in longhorned beetles.</title>
        <authorList>
            <person name="Shin N.R."/>
            <person name="Okamura Y."/>
            <person name="Kirsch R."/>
            <person name="Pauchet Y."/>
        </authorList>
    </citation>
    <scope>NUCLEOTIDE SEQUENCE</scope>
    <source>
        <strain evidence="4">AMC_N1</strain>
    </source>
</reference>
<evidence type="ECO:0000256" key="2">
    <source>
        <dbReference type="ARBA" id="ARBA00022723"/>
    </source>
</evidence>
<sequence>SSITFLKLIGTRIKRSESQNPLSPEHRLLFISRMFHAGNCMKFSCWKICSTLRNKRNMHSALGCPDASTASPANNSTMGKNLRVVDGNVLIQAPFHSDSIYFNYKKSFCLVLTATCNAYYRFTLIDTGTDRSNHDPAIFNATDSAVPLHLNIIRPYPGNNLGGEKQIFNCRLSRARHTIENTFGILVQRWKILQKPIVASINICQLIIQRQQLTRFGSKRKEILPHRFGTDLDENGDLHPGTWRE</sequence>
<accession>A0AAV8YQA3</accession>
<dbReference type="AlphaFoldDB" id="A0AAV8YQA3"/>
<feature type="non-terminal residue" evidence="4">
    <location>
        <position position="1"/>
    </location>
</feature>
<dbReference type="Pfam" id="PF13359">
    <property type="entry name" value="DDE_Tnp_4"/>
    <property type="match status" value="1"/>
</dbReference>
<dbReference type="InterPro" id="IPR027806">
    <property type="entry name" value="HARBI1_dom"/>
</dbReference>
<evidence type="ECO:0000313" key="5">
    <source>
        <dbReference type="Proteomes" id="UP001162162"/>
    </source>
</evidence>
<keyword evidence="5" id="KW-1185">Reference proteome</keyword>
<protein>
    <recommendedName>
        <fullName evidence="3">DDE Tnp4 domain-containing protein</fullName>
    </recommendedName>
</protein>
<organism evidence="4 5">
    <name type="scientific">Aromia moschata</name>
    <dbReference type="NCBI Taxonomy" id="1265417"/>
    <lineage>
        <taxon>Eukaryota</taxon>
        <taxon>Metazoa</taxon>
        <taxon>Ecdysozoa</taxon>
        <taxon>Arthropoda</taxon>
        <taxon>Hexapoda</taxon>
        <taxon>Insecta</taxon>
        <taxon>Pterygota</taxon>
        <taxon>Neoptera</taxon>
        <taxon>Endopterygota</taxon>
        <taxon>Coleoptera</taxon>
        <taxon>Polyphaga</taxon>
        <taxon>Cucujiformia</taxon>
        <taxon>Chrysomeloidea</taxon>
        <taxon>Cerambycidae</taxon>
        <taxon>Cerambycinae</taxon>
        <taxon>Callichromatini</taxon>
        <taxon>Aromia</taxon>
    </lineage>
</organism>
<dbReference type="Proteomes" id="UP001162162">
    <property type="component" value="Unassembled WGS sequence"/>
</dbReference>
<gene>
    <name evidence="4" type="ORF">NQ318_023642</name>
</gene>
<feature type="domain" description="DDE Tnp4" evidence="3">
    <location>
        <begin position="91"/>
        <end position="208"/>
    </location>
</feature>
<keyword evidence="2" id="KW-0479">Metal-binding</keyword>
<dbReference type="GO" id="GO:0046872">
    <property type="term" value="F:metal ion binding"/>
    <property type="evidence" value="ECO:0007669"/>
    <property type="project" value="UniProtKB-KW"/>
</dbReference>
<comment type="cofactor">
    <cofactor evidence="1">
        <name>a divalent metal cation</name>
        <dbReference type="ChEBI" id="CHEBI:60240"/>
    </cofactor>
</comment>
<proteinExistence type="predicted"/>
<evidence type="ECO:0000259" key="3">
    <source>
        <dbReference type="Pfam" id="PF13359"/>
    </source>
</evidence>
<name>A0AAV8YQA3_9CUCU</name>
<dbReference type="EMBL" id="JAPWTK010000056">
    <property type="protein sequence ID" value="KAJ8953518.1"/>
    <property type="molecule type" value="Genomic_DNA"/>
</dbReference>
<evidence type="ECO:0000256" key="1">
    <source>
        <dbReference type="ARBA" id="ARBA00001968"/>
    </source>
</evidence>
<evidence type="ECO:0000313" key="4">
    <source>
        <dbReference type="EMBL" id="KAJ8953518.1"/>
    </source>
</evidence>
<comment type="caution">
    <text evidence="4">The sequence shown here is derived from an EMBL/GenBank/DDBJ whole genome shotgun (WGS) entry which is preliminary data.</text>
</comment>